<keyword evidence="2" id="KW-1185">Reference proteome</keyword>
<dbReference type="InterPro" id="IPR013398">
    <property type="entry name" value="CRISPR-assoc_prot_Csy2"/>
</dbReference>
<dbReference type="OrthoDB" id="1550641at2"/>
<gene>
    <name evidence="1" type="ORF">QV01_00770</name>
</gene>
<dbReference type="Proteomes" id="UP000243558">
    <property type="component" value="Unassembled WGS sequence"/>
</dbReference>
<reference evidence="1 2" key="1">
    <citation type="submission" date="2014-11" db="EMBL/GenBank/DDBJ databases">
        <title>Pan-genome of Gallibacterium spp.</title>
        <authorList>
            <person name="Kudirkiene E."/>
            <person name="Bojesen A.M."/>
        </authorList>
    </citation>
    <scope>NUCLEOTIDE SEQUENCE [LARGE SCALE GENOMIC DNA]</scope>
    <source>
        <strain evidence="1 2">F151</strain>
    </source>
</reference>
<proteinExistence type="predicted"/>
<protein>
    <submittedName>
        <fullName evidence="1">CRISPR-associated protein</fullName>
    </submittedName>
</protein>
<comment type="caution">
    <text evidence="1">The sequence shown here is derived from an EMBL/GenBank/DDBJ whole genome shotgun (WGS) entry which is preliminary data.</text>
</comment>
<sequence length="335" mass="38246">MSEANFYLLFKHIKIHQANAISSPLTYGFPAISGFVGAIHNLSRKMQSCYPKVSLNGVLIACHHYELQAYRSHRYTDYTFNQSRNPLKKDGNNAPIIEEGKIHLDIHLVVEVMATQDFQDTLAKPDKAAEFTNYLAQLLAQQRIAGGSVLEIPTVELFKPSASDHILRSIQPAFVLIDANKHLLAITKELQTGIKHHIVNDEVTMMKDEQNQPLSSFYTANPNATALDALLEIACLHHIPTQSEKNTEWNVHSAKQERGWLVPIPIGYQGIYPKFEAGELQHSRSPHYPSQYVEVIYGLGQWVFPYHLKERFSQYFWRYTHTQENLFLFTQGEAQ</sequence>
<dbReference type="AlphaFoldDB" id="A0A1A7NUQ1"/>
<evidence type="ECO:0000313" key="1">
    <source>
        <dbReference type="EMBL" id="OBW93932.1"/>
    </source>
</evidence>
<dbReference type="NCBIfam" id="TIGR02565">
    <property type="entry name" value="cas_Csy2"/>
    <property type="match status" value="1"/>
</dbReference>
<organism evidence="1 2">
    <name type="scientific">Gallibacterium genomosp. 3</name>
    <dbReference type="NCBI Taxonomy" id="505345"/>
    <lineage>
        <taxon>Bacteria</taxon>
        <taxon>Pseudomonadati</taxon>
        <taxon>Pseudomonadota</taxon>
        <taxon>Gammaproteobacteria</taxon>
        <taxon>Pasteurellales</taxon>
        <taxon>Pasteurellaceae</taxon>
        <taxon>Gallibacterium</taxon>
    </lineage>
</organism>
<accession>A0A1A7NUQ1</accession>
<dbReference type="PATRIC" id="fig|505345.7.peg.152"/>
<name>A0A1A7NUQ1_9PAST</name>
<dbReference type="EMBL" id="JTJM01000003">
    <property type="protein sequence ID" value="OBW93932.1"/>
    <property type="molecule type" value="Genomic_DNA"/>
</dbReference>
<dbReference type="RefSeq" id="WP_065238558.1">
    <property type="nucleotide sequence ID" value="NZ_JTJM01000003.1"/>
</dbReference>
<evidence type="ECO:0000313" key="2">
    <source>
        <dbReference type="Proteomes" id="UP000243558"/>
    </source>
</evidence>
<dbReference type="Pfam" id="PF09614">
    <property type="entry name" value="Cas_Csy2"/>
    <property type="match status" value="1"/>
</dbReference>